<dbReference type="VEuPathDB" id="FungiDB:P168DRAFT_290689"/>
<feature type="region of interest" description="Disordered" evidence="1">
    <location>
        <begin position="201"/>
        <end position="220"/>
    </location>
</feature>
<organism evidence="2 3">
    <name type="scientific">Aspergillus campestris (strain IBT 28561)</name>
    <dbReference type="NCBI Taxonomy" id="1392248"/>
    <lineage>
        <taxon>Eukaryota</taxon>
        <taxon>Fungi</taxon>
        <taxon>Dikarya</taxon>
        <taxon>Ascomycota</taxon>
        <taxon>Pezizomycotina</taxon>
        <taxon>Eurotiomycetes</taxon>
        <taxon>Eurotiomycetidae</taxon>
        <taxon>Eurotiales</taxon>
        <taxon>Aspergillaceae</taxon>
        <taxon>Aspergillus</taxon>
        <taxon>Aspergillus subgen. Circumdati</taxon>
    </lineage>
</organism>
<evidence type="ECO:0000313" key="2">
    <source>
        <dbReference type="EMBL" id="PKY03528.1"/>
    </source>
</evidence>
<comment type="caution">
    <text evidence="2">The sequence shown here is derived from an EMBL/GenBank/DDBJ whole genome shotgun (WGS) entry which is preliminary data.</text>
</comment>
<evidence type="ECO:0000313" key="3">
    <source>
        <dbReference type="Proteomes" id="UP000234254"/>
    </source>
</evidence>
<dbReference type="Proteomes" id="UP000234254">
    <property type="component" value="Unassembled WGS sequence"/>
</dbReference>
<dbReference type="EMBL" id="MSFM01000007">
    <property type="protein sequence ID" value="PKY03528.1"/>
    <property type="molecule type" value="Genomic_DNA"/>
</dbReference>
<feature type="region of interest" description="Disordered" evidence="1">
    <location>
        <begin position="76"/>
        <end position="100"/>
    </location>
</feature>
<dbReference type="OrthoDB" id="9994905at2759"/>
<protein>
    <recommendedName>
        <fullName evidence="4">Rho-GAP domain-containing protein</fullName>
    </recommendedName>
</protein>
<proteinExistence type="predicted"/>
<sequence>MGRLFENLFSRRSGATSTEFGTPLLRLDERSDGGAPHRLLGASSSREAVERSMVYGLQNAPCEGEIDFDRSARRLHPTSSARHRDSPRNGLLSTESTRPPRSIRRLTGWVTLLRSRRGRDKAAWEAFPVPDRSACHAPINPGDRADGHLVPCASFLSEDPSSRKPSDRTTVSDLTAVTVSHHPSRRTLTPIPTVDRDLIFEDAGPDSTRSDDPPVTTAPVVQANPGFLYADVPFDFFPEPVERDVDEITLPACHCGSSSTESSGLPRSVSKESRWSGGLDRQAAAIAFNELAGKFQFVPLPVPPDGEDAELDRTDETVPRRRDRVLVRIRSMRSSLSLGSPVSPPRTLRRRRTVVGVRSPASAMTSLCGKPLEDLARLGGHSFLFLPPEFAPAPLRLPVCFVATAKYLRRFGKPPSPVSSTLDVVPLGPWLIVLLAGPHVHDLFWKKGDPKTATRVYEYFARQVRSAEREQDRIQETTRRSQMPVELEEVLRPDGSSDHASQVQGVAWAFKTLVAGLPGGLLGSSRLYEALVDLSHHRHHSGVERSSARVQGIGLAIVALTSPLQRNLLCGVIGLCTSLVAGDGETEGAIRHRLDGLIQAWEPVLRGQTGRTADAFSAVEREIEGQRVAGMLIDNWRRINRQLVQSKSGG</sequence>
<keyword evidence="3" id="KW-1185">Reference proteome</keyword>
<evidence type="ECO:0000256" key="1">
    <source>
        <dbReference type="SAM" id="MobiDB-lite"/>
    </source>
</evidence>
<dbReference type="GeneID" id="36544796"/>
<dbReference type="AlphaFoldDB" id="A0A2I1D0Z8"/>
<gene>
    <name evidence="2" type="ORF">P168DRAFT_290689</name>
</gene>
<accession>A0A2I1D0Z8</accession>
<evidence type="ECO:0008006" key="4">
    <source>
        <dbReference type="Google" id="ProtNLM"/>
    </source>
</evidence>
<name>A0A2I1D0Z8_ASPC2</name>
<dbReference type="RefSeq" id="XP_024692122.1">
    <property type="nucleotide sequence ID" value="XM_024837272.1"/>
</dbReference>
<reference evidence="2" key="1">
    <citation type="submission" date="2016-12" db="EMBL/GenBank/DDBJ databases">
        <title>The genomes of Aspergillus section Nigri reveals drivers in fungal speciation.</title>
        <authorList>
            <consortium name="DOE Joint Genome Institute"/>
            <person name="Vesth T.C."/>
            <person name="Nybo J."/>
            <person name="Theobald S."/>
            <person name="Brandl J."/>
            <person name="Frisvad J.C."/>
            <person name="Nielsen K.F."/>
            <person name="Lyhne E.K."/>
            <person name="Kogle M.E."/>
            <person name="Kuo A."/>
            <person name="Riley R."/>
            <person name="Clum A."/>
            <person name="Nolan M."/>
            <person name="Lipzen A."/>
            <person name="Salamov A."/>
            <person name="Henrissat B."/>
            <person name="Wiebenga A."/>
            <person name="De vries R.P."/>
            <person name="Grigoriev I.V."/>
            <person name="Mortensen U.H."/>
            <person name="Andersen M.R."/>
            <person name="Baker S.E."/>
        </authorList>
    </citation>
    <scope>NUCLEOTIDE SEQUENCE</scope>
    <source>
        <strain evidence="2">IBT 28561</strain>
    </source>
</reference>